<gene>
    <name evidence="1" type="primary">bet</name>
    <name evidence="1" type="ordered locus">UPA3_0162</name>
</gene>
<dbReference type="KEGG" id="upa:UPA3_0162"/>
<dbReference type="GO" id="GO:0006310">
    <property type="term" value="P:DNA recombination"/>
    <property type="evidence" value="ECO:0007669"/>
    <property type="project" value="InterPro"/>
</dbReference>
<dbReference type="Pfam" id="PF03837">
    <property type="entry name" value="RecT"/>
    <property type="match status" value="1"/>
</dbReference>
<organism evidence="1 2">
    <name type="scientific">Ureaplasma parvum serovar 3 (strain ATCC 27815 / 27 / NCTC 11736)</name>
    <dbReference type="NCBI Taxonomy" id="505682"/>
    <lineage>
        <taxon>Bacteria</taxon>
        <taxon>Bacillati</taxon>
        <taxon>Mycoplasmatota</taxon>
        <taxon>Mycoplasmoidales</taxon>
        <taxon>Mycoplasmoidaceae</taxon>
        <taxon>Ureaplasma</taxon>
    </lineage>
</organism>
<dbReference type="HOGENOM" id="CLU_1266438_0_0_14"/>
<name>A0A2C9DYE7_UREP2</name>
<dbReference type="GO" id="GO:0003677">
    <property type="term" value="F:DNA binding"/>
    <property type="evidence" value="ECO:0007669"/>
    <property type="project" value="InterPro"/>
</dbReference>
<protein>
    <submittedName>
        <fullName evidence="1">Phage recombination protein Bet</fullName>
    </submittedName>
</protein>
<dbReference type="InterPro" id="IPR018330">
    <property type="entry name" value="RecT_fam"/>
</dbReference>
<proteinExistence type="predicted"/>
<dbReference type="NCBIfam" id="TIGR01913">
    <property type="entry name" value="bet_lambda"/>
    <property type="match status" value="1"/>
</dbReference>
<accession>A0A2C9DYE7</accession>
<dbReference type="AlphaFoldDB" id="A0A2C9DYE7"/>
<evidence type="ECO:0000313" key="2">
    <source>
        <dbReference type="Proteomes" id="UP000002162"/>
    </source>
</evidence>
<dbReference type="Proteomes" id="UP000002162">
    <property type="component" value="Chromosome"/>
</dbReference>
<dbReference type="RefSeq" id="WP_004025556.1">
    <property type="nucleotide sequence ID" value="NC_010503.1"/>
</dbReference>
<sequence length="218" mass="24471">MVKDDKLVPSIRLLTPNELSEQWANPNSEINQITRAVLTIQGIDLKAIDLNQAAQIIYFCQANNLNPLNKEVYLIQMGNRLAPIVGIHTMTERAYRTERLVGIVQSYNDVNKSAKTILTIRSPGLKGLGTVEAEVFLSEYSTNKNLWLTKPITMLKKVSLAHALRLSGLLAFKGDTPYIYEEMQQGEAVPNKKMFTPPVAEVIEPAVENIKKVDFNEF</sequence>
<reference evidence="1 2" key="1">
    <citation type="submission" date="2008-02" db="EMBL/GenBank/DDBJ databases">
        <title>Genome sequence of Ureaplasma parvum serovar 3.</title>
        <authorList>
            <person name="Methe B.A."/>
            <person name="Glass J."/>
            <person name="Waites K."/>
            <person name="Shrivastava S."/>
        </authorList>
    </citation>
    <scope>NUCLEOTIDE SEQUENCE [LARGE SCALE GENOMIC DNA]</scope>
    <source>
        <strain evidence="2">ATCC 27815 / 27 / NCTC 11736</strain>
    </source>
</reference>
<dbReference type="InterPro" id="IPR010183">
    <property type="entry name" value="Phage_lambda_Bet"/>
</dbReference>
<evidence type="ECO:0000313" key="1">
    <source>
        <dbReference type="EMBL" id="ACA32925.1"/>
    </source>
</evidence>
<dbReference type="GeneID" id="93848875"/>
<dbReference type="EMBL" id="CP000942">
    <property type="protein sequence ID" value="ACA32925.1"/>
    <property type="molecule type" value="Genomic_DNA"/>
</dbReference>